<reference evidence="8 9" key="1">
    <citation type="journal article" date="2021" name="Int. J. Syst. Evol. Microbiol.">
        <title>Reticulibacter mediterranei gen. nov., sp. nov., within the new family Reticulibacteraceae fam. nov., and Ktedonospora formicarum gen. nov., sp. nov., Ktedonobacter robiniae sp. nov., Dictyobacter formicarum sp. nov. and Dictyobacter arantiisoli sp. nov., belonging to the class Ktedonobacteria.</title>
        <authorList>
            <person name="Yabe S."/>
            <person name="Zheng Y."/>
            <person name="Wang C.M."/>
            <person name="Sakai Y."/>
            <person name="Abe K."/>
            <person name="Yokota A."/>
            <person name="Donadio S."/>
            <person name="Cavaletti L."/>
            <person name="Monciardini P."/>
        </authorList>
    </citation>
    <scope>NUCLEOTIDE SEQUENCE [LARGE SCALE GENOMIC DNA]</scope>
    <source>
        <strain evidence="8 9">SOSP1-9</strain>
    </source>
</reference>
<evidence type="ECO:0000313" key="9">
    <source>
        <dbReference type="Proteomes" id="UP000635565"/>
    </source>
</evidence>
<dbReference type="PROSITE" id="PS50885">
    <property type="entry name" value="HAMP"/>
    <property type="match status" value="1"/>
</dbReference>
<dbReference type="SUPFAM" id="SSF55874">
    <property type="entry name" value="ATPase domain of HSP90 chaperone/DNA topoisomerase II/histidine kinase"/>
    <property type="match status" value="1"/>
</dbReference>
<evidence type="ECO:0000256" key="4">
    <source>
        <dbReference type="ARBA" id="ARBA00022777"/>
    </source>
</evidence>
<evidence type="ECO:0000256" key="5">
    <source>
        <dbReference type="ARBA" id="ARBA00023012"/>
    </source>
</evidence>
<dbReference type="InterPro" id="IPR036890">
    <property type="entry name" value="HATPase_C_sf"/>
</dbReference>
<evidence type="ECO:0000256" key="1">
    <source>
        <dbReference type="ARBA" id="ARBA00004370"/>
    </source>
</evidence>
<dbReference type="Gene3D" id="6.10.340.10">
    <property type="match status" value="1"/>
</dbReference>
<dbReference type="InterPro" id="IPR050482">
    <property type="entry name" value="Sensor_HK_TwoCompSys"/>
</dbReference>
<dbReference type="CDD" id="cd06225">
    <property type="entry name" value="HAMP"/>
    <property type="match status" value="1"/>
</dbReference>
<evidence type="ECO:0000256" key="2">
    <source>
        <dbReference type="ARBA" id="ARBA00022553"/>
    </source>
</evidence>
<keyword evidence="9" id="KW-1185">Reference proteome</keyword>
<evidence type="ECO:0000256" key="3">
    <source>
        <dbReference type="ARBA" id="ARBA00022679"/>
    </source>
</evidence>
<evidence type="ECO:0000256" key="6">
    <source>
        <dbReference type="SAM" id="Phobius"/>
    </source>
</evidence>
<dbReference type="InterPro" id="IPR003594">
    <property type="entry name" value="HATPase_dom"/>
</dbReference>
<comment type="caution">
    <text evidence="8">The sequence shown here is derived from an EMBL/GenBank/DDBJ whole genome shotgun (WGS) entry which is preliminary data.</text>
</comment>
<keyword evidence="6" id="KW-0812">Transmembrane</keyword>
<keyword evidence="5" id="KW-0902">Two-component regulatory system</keyword>
<name>A0ABQ3VSV8_9CHLR</name>
<comment type="subcellular location">
    <subcellularLocation>
        <location evidence="1">Membrane</location>
    </subcellularLocation>
</comment>
<dbReference type="Gene3D" id="3.30.565.10">
    <property type="entry name" value="Histidine kinase-like ATPase, C-terminal domain"/>
    <property type="match status" value="1"/>
</dbReference>
<evidence type="ECO:0000259" key="7">
    <source>
        <dbReference type="PROSITE" id="PS50885"/>
    </source>
</evidence>
<organism evidence="8 9">
    <name type="scientific">Dictyobacter formicarum</name>
    <dbReference type="NCBI Taxonomy" id="2778368"/>
    <lineage>
        <taxon>Bacteria</taxon>
        <taxon>Bacillati</taxon>
        <taxon>Chloroflexota</taxon>
        <taxon>Ktedonobacteria</taxon>
        <taxon>Ktedonobacterales</taxon>
        <taxon>Dictyobacteraceae</taxon>
        <taxon>Dictyobacter</taxon>
    </lineage>
</organism>
<dbReference type="CDD" id="cd16917">
    <property type="entry name" value="HATPase_UhpB-NarQ-NarX-like"/>
    <property type="match status" value="1"/>
</dbReference>
<keyword evidence="6" id="KW-0472">Membrane</keyword>
<dbReference type="SUPFAM" id="SSF158472">
    <property type="entry name" value="HAMP domain-like"/>
    <property type="match status" value="1"/>
</dbReference>
<keyword evidence="4" id="KW-0418">Kinase</keyword>
<dbReference type="Pfam" id="PF07730">
    <property type="entry name" value="HisKA_3"/>
    <property type="match status" value="1"/>
</dbReference>
<sequence>MQKNVSKAFRPLHWRLARSYMFISMAAWLVMELLLLIVLIWGLYFFHTFLLTSALESNTDVTTSLLASDHGPDQAGLALWLQQQQRTVARVFSYTGILAVVDGQGRVLTSTGVGTQRLSSGTPFSRVLSNQDAQLLRTTLNRRMSSEVVAHEDAATGILILIPLKGQDMRLNGMLVLHATNLMIRAPLITGIALTILLPASIVIVLCVGAAGAIFGAVTSRPLIRRLGNLAQATDHWSHGDFSALVNDPQEDEIGQLMRGLNRMAEQLQQLVQVRQEQAALDERGRMARDLHDSIKQQAFAIFMQISGAKALLLQGKEGVSGRLEQAESLLGQMQDDLTALIHALRPTILAGRTFPHVLREQIEQWSQQTSIEATLQVDGIHAVPMALEDALYRLTQEALSNVARHSHASSVHLQLLLHQDATTLKITDNGRGCHVSSKIGKGIGLLSMSERLLPFSGVVRYQSRPGQGFVITATVPGGDPPRDGTDKTMLARERNIQA</sequence>
<feature type="domain" description="HAMP" evidence="7">
    <location>
        <begin position="221"/>
        <end position="273"/>
    </location>
</feature>
<dbReference type="InterPro" id="IPR003660">
    <property type="entry name" value="HAMP_dom"/>
</dbReference>
<keyword evidence="2" id="KW-0597">Phosphoprotein</keyword>
<evidence type="ECO:0000313" key="8">
    <source>
        <dbReference type="EMBL" id="GHO88658.1"/>
    </source>
</evidence>
<dbReference type="Pfam" id="PF02518">
    <property type="entry name" value="HATPase_c"/>
    <property type="match status" value="1"/>
</dbReference>
<protein>
    <recommendedName>
        <fullName evidence="7">HAMP domain-containing protein</fullName>
    </recommendedName>
</protein>
<dbReference type="RefSeq" id="WP_201366219.1">
    <property type="nucleotide sequence ID" value="NZ_BNJJ01000026.1"/>
</dbReference>
<dbReference type="SMART" id="SM00304">
    <property type="entry name" value="HAMP"/>
    <property type="match status" value="1"/>
</dbReference>
<proteinExistence type="predicted"/>
<dbReference type="PANTHER" id="PTHR24421">
    <property type="entry name" value="NITRATE/NITRITE SENSOR PROTEIN NARX-RELATED"/>
    <property type="match status" value="1"/>
</dbReference>
<dbReference type="EMBL" id="BNJJ01000026">
    <property type="protein sequence ID" value="GHO88658.1"/>
    <property type="molecule type" value="Genomic_DNA"/>
</dbReference>
<gene>
    <name evidence="8" type="ORF">KSZ_66640</name>
</gene>
<dbReference type="Pfam" id="PF00672">
    <property type="entry name" value="HAMP"/>
    <property type="match status" value="1"/>
</dbReference>
<feature type="transmembrane region" description="Helical" evidence="6">
    <location>
        <begin position="192"/>
        <end position="218"/>
    </location>
</feature>
<dbReference type="Proteomes" id="UP000635565">
    <property type="component" value="Unassembled WGS sequence"/>
</dbReference>
<feature type="transmembrane region" description="Helical" evidence="6">
    <location>
        <begin position="20"/>
        <end position="46"/>
    </location>
</feature>
<accession>A0ABQ3VSV8</accession>
<dbReference type="InterPro" id="IPR011712">
    <property type="entry name" value="Sig_transdc_His_kin_sub3_dim/P"/>
</dbReference>
<dbReference type="Gene3D" id="1.20.5.1930">
    <property type="match status" value="1"/>
</dbReference>
<keyword evidence="3" id="KW-0808">Transferase</keyword>
<keyword evidence="6" id="KW-1133">Transmembrane helix</keyword>